<evidence type="ECO:0000256" key="2">
    <source>
        <dbReference type="ARBA" id="ARBA00022490"/>
    </source>
</evidence>
<proteinExistence type="predicted"/>
<dbReference type="Ensembl" id="ENSAMXT00005058726.1">
    <property type="protein sequence ID" value="ENSAMXP00005054313.1"/>
    <property type="gene ID" value="ENSAMXG00005024295.1"/>
</dbReference>
<comment type="subcellular location">
    <subcellularLocation>
        <location evidence="1">Cytoplasm</location>
    </subcellularLocation>
</comment>
<dbReference type="GO" id="GO:0004672">
    <property type="term" value="F:protein kinase activity"/>
    <property type="evidence" value="ECO:0007669"/>
    <property type="project" value="TreeGrafter"/>
</dbReference>
<dbReference type="Pfam" id="PF07679">
    <property type="entry name" value="I-set"/>
    <property type="match status" value="3"/>
</dbReference>
<evidence type="ECO:0000259" key="5">
    <source>
        <dbReference type="PROSITE" id="PS50835"/>
    </source>
</evidence>
<sequence>MILQEGRGLLGLGALQEKVQGIPPAFLKPLTKRRVFEGDTLRFNAEVFGLPSPDVKWFRNKTQLVPDNRTTIERDGDNISLEIRNLSKADQGEYICEAVNYVGEAKSVALVVVISQEARMIPAPPAVTHQHVIEFDVEEDEDSSRSPSPQEILLEVELDENEVKEFEKQVKIVTIPEYTADNKSMIISLDVLPSMYEEGAVDFITQESEDLKIAFEVTEMPPRFINPICDIETPESTSVVFECSLMGIPSPVVSWFKGNMKIPHDKKKYFHSSDGDNHFLKIMKTNTHDSGIYTCRAINVVGETLCRASLMVLNPQAYSGKARGRELTAVSLGSAKIQPQKFDLVVGNSSFDGEQTSEIEYIIQEKASGHFNLLITNVVQSDAGEFKCVIQNTSGEYSCTASNKFGQTTCTTTLKKWCAEGCEAKFQYKVIGTPHPQVQWFKGNQEIKPSLNCCVVTDPDGTGFLIMIDGQQRDSGLYTCRASNPFGEATCSAELIVIRKSFSVSHQKQLVQEQKGYKVSSAEEVTESRLYSVSLPGKAGVSLQEGHQMIYTIGTEERQTVASEHVESLHDLDVSSAVVNREKVTHQAAVLQSHETHERVTVGPVQPQQAVATPLKQVHMAAMTSAVQESQGFTEQHSDRIKSPEVTELEIVTEQPSKFMSATTESVTPLTIVKVEPLVSANNEQVKPTPEPKYPISSHQVETRL</sequence>
<feature type="region of interest" description="Disordered" evidence="4">
    <location>
        <begin position="683"/>
        <end position="705"/>
    </location>
</feature>
<dbReference type="SMART" id="SM00409">
    <property type="entry name" value="IG"/>
    <property type="match status" value="4"/>
</dbReference>
<dbReference type="Proteomes" id="UP000694621">
    <property type="component" value="Unplaced"/>
</dbReference>
<evidence type="ECO:0000313" key="6">
    <source>
        <dbReference type="Ensembl" id="ENSAMXP00005054313.1"/>
    </source>
</evidence>
<dbReference type="Gene3D" id="2.60.40.10">
    <property type="entry name" value="Immunoglobulins"/>
    <property type="match status" value="4"/>
</dbReference>
<dbReference type="SMART" id="SM00408">
    <property type="entry name" value="IGc2"/>
    <property type="match status" value="3"/>
</dbReference>
<dbReference type="InterPro" id="IPR036179">
    <property type="entry name" value="Ig-like_dom_sf"/>
</dbReference>
<evidence type="ECO:0000256" key="1">
    <source>
        <dbReference type="ARBA" id="ARBA00004496"/>
    </source>
</evidence>
<dbReference type="PANTHER" id="PTHR47633">
    <property type="entry name" value="IMMUNOGLOBULIN"/>
    <property type="match status" value="1"/>
</dbReference>
<dbReference type="InterPro" id="IPR013783">
    <property type="entry name" value="Ig-like_fold"/>
</dbReference>
<dbReference type="InterPro" id="IPR007110">
    <property type="entry name" value="Ig-like_dom"/>
</dbReference>
<dbReference type="PANTHER" id="PTHR47633:SF16">
    <property type="entry name" value="CAVP-TARGET PROTEIN-LIKE"/>
    <property type="match status" value="1"/>
</dbReference>
<dbReference type="AlphaFoldDB" id="A0A8B9RN02"/>
<feature type="domain" description="Ig-like" evidence="5">
    <location>
        <begin position="23"/>
        <end position="109"/>
    </location>
</feature>
<name>A0A8B9RN02_ASTMX</name>
<evidence type="ECO:0000256" key="3">
    <source>
        <dbReference type="ARBA" id="ARBA00023319"/>
    </source>
</evidence>
<evidence type="ECO:0000256" key="4">
    <source>
        <dbReference type="SAM" id="MobiDB-lite"/>
    </source>
</evidence>
<dbReference type="SUPFAM" id="SSF48726">
    <property type="entry name" value="Immunoglobulin"/>
    <property type="match status" value="4"/>
</dbReference>
<dbReference type="InterPro" id="IPR013098">
    <property type="entry name" value="Ig_I-set"/>
</dbReference>
<keyword evidence="3" id="KW-0393">Immunoglobulin domain</keyword>
<dbReference type="FunFam" id="2.60.40.10:FF:000425">
    <property type="entry name" value="Myosin light chain kinase"/>
    <property type="match status" value="2"/>
</dbReference>
<dbReference type="PROSITE" id="PS50835">
    <property type="entry name" value="IG_LIKE"/>
    <property type="match status" value="3"/>
</dbReference>
<organism evidence="6 7">
    <name type="scientific">Astyanax mexicanus</name>
    <name type="common">Blind cave fish</name>
    <name type="synonym">Astyanax fasciatus mexicanus</name>
    <dbReference type="NCBI Taxonomy" id="7994"/>
    <lineage>
        <taxon>Eukaryota</taxon>
        <taxon>Metazoa</taxon>
        <taxon>Chordata</taxon>
        <taxon>Craniata</taxon>
        <taxon>Vertebrata</taxon>
        <taxon>Euteleostomi</taxon>
        <taxon>Actinopterygii</taxon>
        <taxon>Neopterygii</taxon>
        <taxon>Teleostei</taxon>
        <taxon>Ostariophysi</taxon>
        <taxon>Characiformes</taxon>
        <taxon>Characoidei</taxon>
        <taxon>Acestrorhamphidae</taxon>
        <taxon>Acestrorhamphinae</taxon>
        <taxon>Astyanax</taxon>
    </lineage>
</organism>
<dbReference type="CDD" id="cd00096">
    <property type="entry name" value="Ig"/>
    <property type="match status" value="1"/>
</dbReference>
<reference evidence="6" key="1">
    <citation type="submission" date="2025-08" db="UniProtKB">
        <authorList>
            <consortium name="Ensembl"/>
        </authorList>
    </citation>
    <scope>IDENTIFICATION</scope>
</reference>
<protein>
    <recommendedName>
        <fullName evidence="5">Ig-like domain-containing protein</fullName>
    </recommendedName>
</protein>
<keyword evidence="2" id="KW-0963">Cytoplasm</keyword>
<dbReference type="FunFam" id="2.60.40.10:FF:001272">
    <property type="entry name" value="titin isoform X1"/>
    <property type="match status" value="1"/>
</dbReference>
<dbReference type="GO" id="GO:0005737">
    <property type="term" value="C:cytoplasm"/>
    <property type="evidence" value="ECO:0007669"/>
    <property type="project" value="UniProtKB-SubCell"/>
</dbReference>
<accession>A0A8B9RN02</accession>
<dbReference type="InterPro" id="IPR003599">
    <property type="entry name" value="Ig_sub"/>
</dbReference>
<feature type="domain" description="Ig-like" evidence="5">
    <location>
        <begin position="222"/>
        <end position="306"/>
    </location>
</feature>
<evidence type="ECO:0000313" key="7">
    <source>
        <dbReference type="Proteomes" id="UP000694621"/>
    </source>
</evidence>
<feature type="domain" description="Ig-like" evidence="5">
    <location>
        <begin position="422"/>
        <end position="503"/>
    </location>
</feature>
<dbReference type="InterPro" id="IPR003598">
    <property type="entry name" value="Ig_sub2"/>
</dbReference>